<accession>A0ABR8AGU6</accession>
<reference evidence="2 3" key="1">
    <citation type="journal article" date="2020" name="ISME J.">
        <title>Comparative genomics reveals insights into cyanobacterial evolution and habitat adaptation.</title>
        <authorList>
            <person name="Chen M.Y."/>
            <person name="Teng W.K."/>
            <person name="Zhao L."/>
            <person name="Hu C.X."/>
            <person name="Zhou Y.K."/>
            <person name="Han B.P."/>
            <person name="Song L.R."/>
            <person name="Shu W.S."/>
        </authorList>
    </citation>
    <scope>NUCLEOTIDE SEQUENCE [LARGE SCALE GENOMIC DNA]</scope>
    <source>
        <strain evidence="2 3">FACHB-288</strain>
    </source>
</reference>
<dbReference type="EMBL" id="JACJQH010000054">
    <property type="protein sequence ID" value="MBD2199156.1"/>
    <property type="molecule type" value="Genomic_DNA"/>
</dbReference>
<gene>
    <name evidence="2" type="ORF">H6G24_27360</name>
</gene>
<keyword evidence="3" id="KW-1185">Reference proteome</keyword>
<feature type="region of interest" description="Disordered" evidence="1">
    <location>
        <begin position="81"/>
        <end position="117"/>
    </location>
</feature>
<dbReference type="InterPro" id="IPR010328">
    <property type="entry name" value="DUF928"/>
</dbReference>
<name>A0ABR8AGU6_9CYAN</name>
<organism evidence="2 3">
    <name type="scientific">Calothrix parietina FACHB-288</name>
    <dbReference type="NCBI Taxonomy" id="2692896"/>
    <lineage>
        <taxon>Bacteria</taxon>
        <taxon>Bacillati</taxon>
        <taxon>Cyanobacteriota</taxon>
        <taxon>Cyanophyceae</taxon>
        <taxon>Nostocales</taxon>
        <taxon>Calotrichaceae</taxon>
        <taxon>Calothrix</taxon>
    </lineage>
</organism>
<evidence type="ECO:0000256" key="1">
    <source>
        <dbReference type="SAM" id="MobiDB-lite"/>
    </source>
</evidence>
<proteinExistence type="predicted"/>
<comment type="caution">
    <text evidence="2">The sequence shown here is derived from an EMBL/GenBank/DDBJ whole genome shotgun (WGS) entry which is preliminary data.</text>
</comment>
<dbReference type="Proteomes" id="UP000658514">
    <property type="component" value="Unassembled WGS sequence"/>
</dbReference>
<evidence type="ECO:0000313" key="3">
    <source>
        <dbReference type="Proteomes" id="UP000658514"/>
    </source>
</evidence>
<sequence length="309" mass="35408">MSKRVVFNFGLGSFEAGFPSITAELWETDGVRLQQLCGSLPPAPEIIQNLKLPIIRFFCCLTLLGITLTITPNLAQAENNSVTQQTNNRQQLQTFQRRKLPNNGAPKGRRRGIGGRSECPKELSQITALLPAFTEEGMEKSTIERTLAQFPTFWVYVPELPTNARFAEFTIQDIDNQKKFFRQELLLSGQAGIINLQLPNKPEYALKNGNRYQWILTVYCNEEPAISEEYISVDGYIQQVALNQNIKPDDYLTLAENNLWYDSLTILAEFHRDRPKDEIIHQDWLELLKTVNLADISNAKFRETYKFTE</sequence>
<dbReference type="Pfam" id="PF06051">
    <property type="entry name" value="DUF928"/>
    <property type="match status" value="1"/>
</dbReference>
<dbReference type="RefSeq" id="WP_190548203.1">
    <property type="nucleotide sequence ID" value="NZ_CAWPNO010000089.1"/>
</dbReference>
<evidence type="ECO:0000313" key="2">
    <source>
        <dbReference type="EMBL" id="MBD2199156.1"/>
    </source>
</evidence>
<feature type="compositionally biased region" description="Low complexity" evidence="1">
    <location>
        <begin position="83"/>
        <end position="95"/>
    </location>
</feature>
<protein>
    <submittedName>
        <fullName evidence="2">DUF928 domain-containing protein</fullName>
    </submittedName>
</protein>